<comment type="caution">
    <text evidence="3">The sequence shown here is derived from an EMBL/GenBank/DDBJ whole genome shotgun (WGS) entry which is preliminary data.</text>
</comment>
<reference evidence="3" key="2">
    <citation type="submission" date="2021-04" db="EMBL/GenBank/DDBJ databases">
        <authorList>
            <person name="Gilroy R."/>
        </authorList>
    </citation>
    <scope>NUCLEOTIDE SEQUENCE</scope>
    <source>
        <strain evidence="3">421</strain>
    </source>
</reference>
<name>A0A9D1UFZ1_9FIRM</name>
<keyword evidence="2" id="KW-0810">Translation regulation</keyword>
<dbReference type="AlphaFoldDB" id="A0A9D1UFZ1"/>
<comment type="similarity">
    <text evidence="1 2">Belongs to the Iojap/RsfS family.</text>
</comment>
<dbReference type="Proteomes" id="UP000824205">
    <property type="component" value="Unassembled WGS sequence"/>
</dbReference>
<evidence type="ECO:0000256" key="2">
    <source>
        <dbReference type="HAMAP-Rule" id="MF_01477"/>
    </source>
</evidence>
<gene>
    <name evidence="2 3" type="primary">rsfS</name>
    <name evidence="3" type="ORF">IAA48_00995</name>
</gene>
<comment type="subunit">
    <text evidence="2">Interacts with ribosomal protein uL14 (rplN).</text>
</comment>
<dbReference type="GO" id="GO:0005737">
    <property type="term" value="C:cytoplasm"/>
    <property type="evidence" value="ECO:0007669"/>
    <property type="project" value="UniProtKB-SubCell"/>
</dbReference>
<sequence length="117" mass="13329">MTSLDIVKAAVRAADSKKGRDLRVIKIRDISVLADYFVFVSGDSNTQTRAIAEEVEFKLGEAGEQPHHIEGRQSGWICLDYGSVVVHVFHTEQRQYFQLERLWEDGEEIDVSSFIEN</sequence>
<accession>A0A9D1UFZ1</accession>
<comment type="function">
    <text evidence="2">Functions as a ribosomal silencing factor. Interacts with ribosomal protein uL14 (rplN), blocking formation of intersubunit bridge B8. Prevents association of the 30S and 50S ribosomal subunits and the formation of functional ribosomes, thus repressing translation.</text>
</comment>
<evidence type="ECO:0000313" key="3">
    <source>
        <dbReference type="EMBL" id="HIW85050.1"/>
    </source>
</evidence>
<evidence type="ECO:0000313" key="4">
    <source>
        <dbReference type="Proteomes" id="UP000824205"/>
    </source>
</evidence>
<proteinExistence type="inferred from homology"/>
<dbReference type="InterPro" id="IPR004394">
    <property type="entry name" value="Iojap/RsfS/C7orf30"/>
</dbReference>
<evidence type="ECO:0000256" key="1">
    <source>
        <dbReference type="ARBA" id="ARBA00010574"/>
    </source>
</evidence>
<dbReference type="SUPFAM" id="SSF81301">
    <property type="entry name" value="Nucleotidyltransferase"/>
    <property type="match status" value="1"/>
</dbReference>
<dbReference type="HAMAP" id="MF_01477">
    <property type="entry name" value="Iojap_RsfS"/>
    <property type="match status" value="1"/>
</dbReference>
<dbReference type="GO" id="GO:0042256">
    <property type="term" value="P:cytosolic ribosome assembly"/>
    <property type="evidence" value="ECO:0007669"/>
    <property type="project" value="UniProtKB-UniRule"/>
</dbReference>
<dbReference type="GO" id="GO:0090071">
    <property type="term" value="P:negative regulation of ribosome biogenesis"/>
    <property type="evidence" value="ECO:0007669"/>
    <property type="project" value="UniProtKB-UniRule"/>
</dbReference>
<reference evidence="3" key="1">
    <citation type="journal article" date="2021" name="PeerJ">
        <title>Extensive microbial diversity within the chicken gut microbiome revealed by metagenomics and culture.</title>
        <authorList>
            <person name="Gilroy R."/>
            <person name="Ravi A."/>
            <person name="Getino M."/>
            <person name="Pursley I."/>
            <person name="Horton D.L."/>
            <person name="Alikhan N.F."/>
            <person name="Baker D."/>
            <person name="Gharbi K."/>
            <person name="Hall N."/>
            <person name="Watson M."/>
            <person name="Adriaenssens E.M."/>
            <person name="Foster-Nyarko E."/>
            <person name="Jarju S."/>
            <person name="Secka A."/>
            <person name="Antonio M."/>
            <person name="Oren A."/>
            <person name="Chaudhuri R.R."/>
            <person name="La Ragione R."/>
            <person name="Hildebrand F."/>
            <person name="Pallen M.J."/>
        </authorList>
    </citation>
    <scope>NUCLEOTIDE SEQUENCE</scope>
    <source>
        <strain evidence="3">421</strain>
    </source>
</reference>
<dbReference type="GO" id="GO:0043023">
    <property type="term" value="F:ribosomal large subunit binding"/>
    <property type="evidence" value="ECO:0007669"/>
    <property type="project" value="TreeGrafter"/>
</dbReference>
<dbReference type="PANTHER" id="PTHR21043:SF0">
    <property type="entry name" value="MITOCHONDRIAL ASSEMBLY OF RIBOSOMAL LARGE SUBUNIT PROTEIN 1"/>
    <property type="match status" value="1"/>
</dbReference>
<organism evidence="3 4">
    <name type="scientific">Candidatus Eubacterium faecipullorum</name>
    <dbReference type="NCBI Taxonomy" id="2838571"/>
    <lineage>
        <taxon>Bacteria</taxon>
        <taxon>Bacillati</taxon>
        <taxon>Bacillota</taxon>
        <taxon>Clostridia</taxon>
        <taxon>Eubacteriales</taxon>
        <taxon>Eubacteriaceae</taxon>
        <taxon>Eubacterium</taxon>
    </lineage>
</organism>
<dbReference type="NCBIfam" id="TIGR00090">
    <property type="entry name" value="rsfS_iojap_ybeB"/>
    <property type="match status" value="1"/>
</dbReference>
<dbReference type="InterPro" id="IPR043519">
    <property type="entry name" value="NT_sf"/>
</dbReference>
<protein>
    <recommendedName>
        <fullName evidence="2">Ribosomal silencing factor RsfS</fullName>
    </recommendedName>
</protein>
<comment type="subcellular location">
    <subcellularLocation>
        <location evidence="2">Cytoplasm</location>
    </subcellularLocation>
</comment>
<dbReference type="EMBL" id="DXGE01000005">
    <property type="protein sequence ID" value="HIW85050.1"/>
    <property type="molecule type" value="Genomic_DNA"/>
</dbReference>
<dbReference type="Gene3D" id="3.30.460.10">
    <property type="entry name" value="Beta Polymerase, domain 2"/>
    <property type="match status" value="1"/>
</dbReference>
<keyword evidence="2" id="KW-0678">Repressor</keyword>
<dbReference type="Pfam" id="PF02410">
    <property type="entry name" value="RsfS"/>
    <property type="match status" value="1"/>
</dbReference>
<keyword evidence="2" id="KW-0963">Cytoplasm</keyword>
<dbReference type="PANTHER" id="PTHR21043">
    <property type="entry name" value="IOJAP SUPERFAMILY ORTHOLOG"/>
    <property type="match status" value="1"/>
</dbReference>
<dbReference type="GO" id="GO:0017148">
    <property type="term" value="P:negative regulation of translation"/>
    <property type="evidence" value="ECO:0007669"/>
    <property type="project" value="UniProtKB-UniRule"/>
</dbReference>